<dbReference type="Proteomes" id="UP000234323">
    <property type="component" value="Unassembled WGS sequence"/>
</dbReference>
<accession>A0A2I1GY62</accession>
<protein>
    <submittedName>
        <fullName evidence="1">Uncharacterized protein</fullName>
    </submittedName>
</protein>
<evidence type="ECO:0000313" key="2">
    <source>
        <dbReference type="Proteomes" id="UP000234323"/>
    </source>
</evidence>
<keyword evidence="2" id="KW-1185">Reference proteome</keyword>
<name>A0A2I1GY62_9GLOM</name>
<gene>
    <name evidence="1" type="ORF">RhiirA4_468693</name>
</gene>
<dbReference type="EMBL" id="LLXI01001045">
    <property type="protein sequence ID" value="PKY51570.1"/>
    <property type="molecule type" value="Genomic_DNA"/>
</dbReference>
<dbReference type="AlphaFoldDB" id="A0A2I1GY62"/>
<sequence length="127" mass="15203">MISIKVHFEFFKSRSNSGKWEWTSLMGPDKKKGLQYFPIVDFILGKCGINIQKLWYDFYDLYLVLRRLNLTNSEIDNFENKVKQWVKLFCRPSQGQINSALQIPDLYRKENITSYMHVFSQHIPEFL</sequence>
<comment type="caution">
    <text evidence="1">The sequence shown here is derived from an EMBL/GenBank/DDBJ whole genome shotgun (WGS) entry which is preliminary data.</text>
</comment>
<evidence type="ECO:0000313" key="1">
    <source>
        <dbReference type="EMBL" id="PKY51570.1"/>
    </source>
</evidence>
<proteinExistence type="predicted"/>
<reference evidence="1 2" key="1">
    <citation type="submission" date="2015-10" db="EMBL/GenBank/DDBJ databases">
        <title>Genome analyses suggest a sexual origin of heterokaryosis in a supposedly ancient asexual fungus.</title>
        <authorList>
            <person name="Ropars J."/>
            <person name="Sedzielewska K."/>
            <person name="Noel J."/>
            <person name="Charron P."/>
            <person name="Farinelli L."/>
            <person name="Marton T."/>
            <person name="Kruger M."/>
            <person name="Pelin A."/>
            <person name="Brachmann A."/>
            <person name="Corradi N."/>
        </authorList>
    </citation>
    <scope>NUCLEOTIDE SEQUENCE [LARGE SCALE GENOMIC DNA]</scope>
    <source>
        <strain evidence="1 2">A4</strain>
    </source>
</reference>
<organism evidence="1 2">
    <name type="scientific">Rhizophagus irregularis</name>
    <dbReference type="NCBI Taxonomy" id="588596"/>
    <lineage>
        <taxon>Eukaryota</taxon>
        <taxon>Fungi</taxon>
        <taxon>Fungi incertae sedis</taxon>
        <taxon>Mucoromycota</taxon>
        <taxon>Glomeromycotina</taxon>
        <taxon>Glomeromycetes</taxon>
        <taxon>Glomerales</taxon>
        <taxon>Glomeraceae</taxon>
        <taxon>Rhizophagus</taxon>
    </lineage>
</organism>